<comment type="caution">
    <text evidence="1">The sequence shown here is derived from an EMBL/GenBank/DDBJ whole genome shotgun (WGS) entry which is preliminary data.</text>
</comment>
<dbReference type="PANTHER" id="PTHR31909:SF3">
    <property type="entry name" value="SIMILAR TO PROTEIN C20ORF85 HOMOLOG"/>
    <property type="match status" value="1"/>
</dbReference>
<proteinExistence type="predicted"/>
<dbReference type="InterPro" id="IPR020339">
    <property type="entry name" value="C20orf85-like"/>
</dbReference>
<dbReference type="AlphaFoldDB" id="A0ABD3VI48"/>
<dbReference type="EMBL" id="JBJQND010000012">
    <property type="protein sequence ID" value="KAL3860227.1"/>
    <property type="molecule type" value="Genomic_DNA"/>
</dbReference>
<dbReference type="Proteomes" id="UP001634394">
    <property type="component" value="Unassembled WGS sequence"/>
</dbReference>
<dbReference type="PANTHER" id="PTHR31909">
    <property type="entry name" value="CHROMOSOME 20 ORF85 FAMILY MEMBER"/>
    <property type="match status" value="1"/>
</dbReference>
<protein>
    <submittedName>
        <fullName evidence="1">Uncharacterized protein</fullName>
    </submittedName>
</protein>
<reference evidence="1 2" key="1">
    <citation type="submission" date="2024-11" db="EMBL/GenBank/DDBJ databases">
        <title>Chromosome-level genome assembly of the freshwater bivalve Anodonta woodiana.</title>
        <authorList>
            <person name="Chen X."/>
        </authorList>
    </citation>
    <scope>NUCLEOTIDE SEQUENCE [LARGE SCALE GENOMIC DNA]</scope>
    <source>
        <strain evidence="1">MN2024</strain>
        <tissue evidence="1">Gills</tissue>
    </source>
</reference>
<dbReference type="Pfam" id="PF14945">
    <property type="entry name" value="LLC1"/>
    <property type="match status" value="1"/>
</dbReference>
<name>A0ABD3VI48_SINWO</name>
<keyword evidence="2" id="KW-1185">Reference proteome</keyword>
<evidence type="ECO:0000313" key="2">
    <source>
        <dbReference type="Proteomes" id="UP001634394"/>
    </source>
</evidence>
<sequence length="139" mass="15842">MAAPGAIPVGGKQDKAAAKCNYVAQDQIWKDHVNLEVTAAKHWPSEWNFLKTKYEELVKDEFPEKKKSEKVKLIQIQPVTPIEKYIKVEPSPKPYPQTTAQFVGWRSSHRNLKLDKYGKYASPKGSIIKRLNWPPEAIG</sequence>
<accession>A0ABD3VI48</accession>
<organism evidence="1 2">
    <name type="scientific">Sinanodonta woodiana</name>
    <name type="common">Chinese pond mussel</name>
    <name type="synonym">Anodonta woodiana</name>
    <dbReference type="NCBI Taxonomy" id="1069815"/>
    <lineage>
        <taxon>Eukaryota</taxon>
        <taxon>Metazoa</taxon>
        <taxon>Spiralia</taxon>
        <taxon>Lophotrochozoa</taxon>
        <taxon>Mollusca</taxon>
        <taxon>Bivalvia</taxon>
        <taxon>Autobranchia</taxon>
        <taxon>Heteroconchia</taxon>
        <taxon>Palaeoheterodonta</taxon>
        <taxon>Unionida</taxon>
        <taxon>Unionoidea</taxon>
        <taxon>Unionidae</taxon>
        <taxon>Unioninae</taxon>
        <taxon>Sinanodonta</taxon>
    </lineage>
</organism>
<gene>
    <name evidence="1" type="ORF">ACJMK2_010381</name>
</gene>
<evidence type="ECO:0000313" key="1">
    <source>
        <dbReference type="EMBL" id="KAL3860227.1"/>
    </source>
</evidence>